<accession>A0A1F6TN10</accession>
<evidence type="ECO:0000313" key="2">
    <source>
        <dbReference type="Proteomes" id="UP000176484"/>
    </source>
</evidence>
<organism evidence="1 2">
    <name type="scientific">Candidatus Nomurabacteria bacterium GWB1_40_6</name>
    <dbReference type="NCBI Taxonomy" id="1801727"/>
    <lineage>
        <taxon>Bacteria</taxon>
        <taxon>Candidatus Nomuraibacteriota</taxon>
    </lineage>
</organism>
<sequence length="62" mass="6834">MSRTCSLCGKTGKMVWKLVKLRGKFNPTINKRKHANLQLVTLASGKKVKACAKCIKAMGKTK</sequence>
<name>A0A1F6TN10_9BACT</name>
<comment type="caution">
    <text evidence="1">The sequence shown here is derived from an EMBL/GenBank/DDBJ whole genome shotgun (WGS) entry which is preliminary data.</text>
</comment>
<protein>
    <recommendedName>
        <fullName evidence="3">50S ribosomal protein L28</fullName>
    </recommendedName>
</protein>
<dbReference type="EMBL" id="MFTD01000020">
    <property type="protein sequence ID" value="OGI46449.1"/>
    <property type="molecule type" value="Genomic_DNA"/>
</dbReference>
<gene>
    <name evidence="1" type="ORF">A2121_02385</name>
</gene>
<dbReference type="Proteomes" id="UP000176484">
    <property type="component" value="Unassembled WGS sequence"/>
</dbReference>
<reference evidence="1 2" key="1">
    <citation type="journal article" date="2016" name="Nat. Commun.">
        <title>Thousands of microbial genomes shed light on interconnected biogeochemical processes in an aquifer system.</title>
        <authorList>
            <person name="Anantharaman K."/>
            <person name="Brown C.T."/>
            <person name="Hug L.A."/>
            <person name="Sharon I."/>
            <person name="Castelle C.J."/>
            <person name="Probst A.J."/>
            <person name="Thomas B.C."/>
            <person name="Singh A."/>
            <person name="Wilkins M.J."/>
            <person name="Karaoz U."/>
            <person name="Brodie E.L."/>
            <person name="Williams K.H."/>
            <person name="Hubbard S.S."/>
            <person name="Banfield J.F."/>
        </authorList>
    </citation>
    <scope>NUCLEOTIDE SEQUENCE [LARGE SCALE GENOMIC DNA]</scope>
</reference>
<evidence type="ECO:0000313" key="1">
    <source>
        <dbReference type="EMBL" id="OGI46449.1"/>
    </source>
</evidence>
<proteinExistence type="predicted"/>
<evidence type="ECO:0008006" key="3">
    <source>
        <dbReference type="Google" id="ProtNLM"/>
    </source>
</evidence>
<dbReference type="AlphaFoldDB" id="A0A1F6TN10"/>